<dbReference type="PANTHER" id="PTHR10682:SF10">
    <property type="entry name" value="POLYNUCLEOTIDE ADENYLYLTRANSFERASE"/>
    <property type="match status" value="1"/>
</dbReference>
<comment type="function">
    <text evidence="12">Polymerase that creates the 3'-poly(A) tail of mRNA's.</text>
</comment>
<feature type="binding site" evidence="14">
    <location>
        <position position="32"/>
    </location>
    <ligand>
        <name>Mg(2+)</name>
        <dbReference type="ChEBI" id="CHEBI:18420"/>
        <label>2</label>
        <note>catalytic</note>
    </ligand>
</feature>
<comment type="subcellular location">
    <subcellularLocation>
        <location evidence="2 12">Nucleus</location>
    </subcellularLocation>
</comment>
<evidence type="ECO:0000256" key="1">
    <source>
        <dbReference type="ARBA" id="ARBA00001936"/>
    </source>
</evidence>
<feature type="region of interest" description="Disordered" evidence="15">
    <location>
        <begin position="365"/>
        <end position="437"/>
    </location>
</feature>
<feature type="binding site" evidence="13">
    <location>
        <position position="32"/>
    </location>
    <ligand>
        <name>ATP</name>
        <dbReference type="ChEBI" id="CHEBI:30616"/>
    </ligand>
</feature>
<proteinExistence type="inferred from homology"/>
<dbReference type="GO" id="GO:0031123">
    <property type="term" value="P:RNA 3'-end processing"/>
    <property type="evidence" value="ECO:0007669"/>
    <property type="project" value="InterPro"/>
</dbReference>
<evidence type="ECO:0000259" key="16">
    <source>
        <dbReference type="Pfam" id="PF04926"/>
    </source>
</evidence>
<dbReference type="SUPFAM" id="SSF55003">
    <property type="entry name" value="PAP/Archaeal CCA-adding enzyme, C-terminal domain"/>
    <property type="match status" value="1"/>
</dbReference>
<dbReference type="InterPro" id="IPR007010">
    <property type="entry name" value="PolA_pol_RNA-bd_dom"/>
</dbReference>
<dbReference type="OrthoDB" id="412748at2759"/>
<evidence type="ECO:0000259" key="18">
    <source>
        <dbReference type="Pfam" id="PF20750"/>
    </source>
</evidence>
<name>A0A409V945_9AGAR</name>
<keyword evidence="4 12" id="KW-0507">mRNA processing</keyword>
<feature type="domain" description="Poly(A) polymerase RNA-binding" evidence="16">
    <location>
        <begin position="208"/>
        <end position="374"/>
    </location>
</feature>
<dbReference type="EC" id="2.7.7.19" evidence="12"/>
<dbReference type="Proteomes" id="UP000284842">
    <property type="component" value="Unassembled WGS sequence"/>
</dbReference>
<evidence type="ECO:0000256" key="5">
    <source>
        <dbReference type="ARBA" id="ARBA00022679"/>
    </source>
</evidence>
<feature type="domain" description="Poly(A) polymerase nucleotidyltransferase" evidence="18">
    <location>
        <begin position="1"/>
        <end position="79"/>
    </location>
</feature>
<evidence type="ECO:0000256" key="6">
    <source>
        <dbReference type="ARBA" id="ARBA00022723"/>
    </source>
</evidence>
<feature type="binding site" evidence="13">
    <location>
        <position position="93"/>
    </location>
    <ligand>
        <name>ATP</name>
        <dbReference type="ChEBI" id="CHEBI:30616"/>
    </ligand>
</feature>
<evidence type="ECO:0000256" key="7">
    <source>
        <dbReference type="ARBA" id="ARBA00022741"/>
    </source>
</evidence>
<keyword evidence="10" id="KW-0464">Manganese</keyword>
<feature type="domain" description="Poly(A) polymerase central" evidence="17">
    <location>
        <begin position="84"/>
        <end position="145"/>
    </location>
</feature>
<dbReference type="EMBL" id="NHTK01006130">
    <property type="protein sequence ID" value="PPQ63158.1"/>
    <property type="molecule type" value="Genomic_DNA"/>
</dbReference>
<dbReference type="STRING" id="181874.A0A409V945"/>
<organism evidence="19 20">
    <name type="scientific">Panaeolus cyanescens</name>
    <dbReference type="NCBI Taxonomy" id="181874"/>
    <lineage>
        <taxon>Eukaryota</taxon>
        <taxon>Fungi</taxon>
        <taxon>Dikarya</taxon>
        <taxon>Basidiomycota</taxon>
        <taxon>Agaricomycotina</taxon>
        <taxon>Agaricomycetes</taxon>
        <taxon>Agaricomycetidae</taxon>
        <taxon>Agaricales</taxon>
        <taxon>Agaricineae</taxon>
        <taxon>Galeropsidaceae</taxon>
        <taxon>Panaeolus</taxon>
    </lineage>
</organism>
<dbReference type="Gene3D" id="1.10.1410.10">
    <property type="match status" value="2"/>
</dbReference>
<evidence type="ECO:0000256" key="14">
    <source>
        <dbReference type="PIRSR" id="PIRSR018425-2"/>
    </source>
</evidence>
<evidence type="ECO:0000313" key="19">
    <source>
        <dbReference type="EMBL" id="PPQ63158.1"/>
    </source>
</evidence>
<gene>
    <name evidence="19" type="ORF">CVT24_005798</name>
</gene>
<dbReference type="FunFam" id="3.30.70.590:FF:000003">
    <property type="entry name" value="Poly(A) polymerase"/>
    <property type="match status" value="1"/>
</dbReference>
<dbReference type="AlphaFoldDB" id="A0A409V945"/>
<evidence type="ECO:0000256" key="13">
    <source>
        <dbReference type="PIRSR" id="PIRSR018425-1"/>
    </source>
</evidence>
<dbReference type="InterPro" id="IPR048840">
    <property type="entry name" value="PolA_pol_NTPase"/>
</dbReference>
<dbReference type="GO" id="GO:0005634">
    <property type="term" value="C:nucleus"/>
    <property type="evidence" value="ECO:0007669"/>
    <property type="project" value="UniProtKB-SubCell"/>
</dbReference>
<dbReference type="PIRSF" id="PIRSF018425">
    <property type="entry name" value="PolyA_polymerase"/>
    <property type="match status" value="1"/>
</dbReference>
<dbReference type="InterPro" id="IPR007012">
    <property type="entry name" value="PolA_pol_cen_dom"/>
</dbReference>
<evidence type="ECO:0000256" key="10">
    <source>
        <dbReference type="ARBA" id="ARBA00023211"/>
    </source>
</evidence>
<evidence type="ECO:0000259" key="17">
    <source>
        <dbReference type="Pfam" id="PF04928"/>
    </source>
</evidence>
<dbReference type="Gene3D" id="3.30.460.10">
    <property type="entry name" value="Beta Polymerase, domain 2"/>
    <property type="match status" value="1"/>
</dbReference>
<evidence type="ECO:0000313" key="20">
    <source>
        <dbReference type="Proteomes" id="UP000284842"/>
    </source>
</evidence>
<keyword evidence="11 12" id="KW-0539">Nucleus</keyword>
<dbReference type="Gene3D" id="3.30.70.590">
    <property type="entry name" value="Poly(A) polymerase predicted RNA binding domain"/>
    <property type="match status" value="1"/>
</dbReference>
<evidence type="ECO:0000256" key="4">
    <source>
        <dbReference type="ARBA" id="ARBA00022664"/>
    </source>
</evidence>
<feature type="binding site" evidence="13">
    <location>
        <begin position="111"/>
        <end position="112"/>
    </location>
    <ligand>
        <name>ATP</name>
        <dbReference type="ChEBI" id="CHEBI:30616"/>
    </ligand>
</feature>
<reference evidence="19 20" key="1">
    <citation type="journal article" date="2018" name="Evol. Lett.">
        <title>Horizontal gene cluster transfer increased hallucinogenic mushroom diversity.</title>
        <authorList>
            <person name="Reynolds H.T."/>
            <person name="Vijayakumar V."/>
            <person name="Gluck-Thaler E."/>
            <person name="Korotkin H.B."/>
            <person name="Matheny P.B."/>
            <person name="Slot J.C."/>
        </authorList>
    </citation>
    <scope>NUCLEOTIDE SEQUENCE [LARGE SCALE GENOMIC DNA]</scope>
    <source>
        <strain evidence="19 20">2629</strain>
    </source>
</reference>
<dbReference type="InterPro" id="IPR043519">
    <property type="entry name" value="NT_sf"/>
</dbReference>
<evidence type="ECO:0000256" key="9">
    <source>
        <dbReference type="ARBA" id="ARBA00022842"/>
    </source>
</evidence>
<accession>A0A409V945</accession>
<dbReference type="GO" id="GO:0006397">
    <property type="term" value="P:mRNA processing"/>
    <property type="evidence" value="ECO:0007669"/>
    <property type="project" value="UniProtKB-KW"/>
</dbReference>
<evidence type="ECO:0000256" key="2">
    <source>
        <dbReference type="ARBA" id="ARBA00004123"/>
    </source>
</evidence>
<comment type="similarity">
    <text evidence="3 12">Belongs to the poly(A) polymerase family.</text>
</comment>
<keyword evidence="6 14" id="KW-0479">Metal-binding</keyword>
<dbReference type="InterPro" id="IPR011068">
    <property type="entry name" value="NuclTrfase_I-like_C"/>
</dbReference>
<dbReference type="PANTHER" id="PTHR10682">
    <property type="entry name" value="POLY A POLYMERASE"/>
    <property type="match status" value="1"/>
</dbReference>
<dbReference type="Pfam" id="PF04926">
    <property type="entry name" value="PAP_RNA-bind"/>
    <property type="match status" value="1"/>
</dbReference>
<evidence type="ECO:0000256" key="11">
    <source>
        <dbReference type="ARBA" id="ARBA00023242"/>
    </source>
</evidence>
<dbReference type="GO" id="GO:1990817">
    <property type="term" value="F:poly(A) RNA polymerase activity"/>
    <property type="evidence" value="ECO:0007669"/>
    <property type="project" value="UniProtKB-UniRule"/>
</dbReference>
<dbReference type="FunCoup" id="A0A409V945">
    <property type="interactions" value="623"/>
</dbReference>
<evidence type="ECO:0000256" key="3">
    <source>
        <dbReference type="ARBA" id="ARBA00010912"/>
    </source>
</evidence>
<dbReference type="SUPFAM" id="SSF81631">
    <property type="entry name" value="PAP/OAS1 substrate-binding domain"/>
    <property type="match status" value="1"/>
</dbReference>
<protein>
    <recommendedName>
        <fullName evidence="12">Poly(A) polymerase</fullName>
        <ecNumber evidence="12">2.7.7.19</ecNumber>
    </recommendedName>
</protein>
<keyword evidence="9 14" id="KW-0460">Magnesium</keyword>
<keyword evidence="7 12" id="KW-0547">Nucleotide-binding</keyword>
<evidence type="ECO:0000256" key="12">
    <source>
        <dbReference type="PIRNR" id="PIRNR018425"/>
    </source>
</evidence>
<comment type="cofactor">
    <cofactor evidence="14">
        <name>Mg(2+)</name>
        <dbReference type="ChEBI" id="CHEBI:18420"/>
    </cofactor>
    <text evidence="14">Binds 2 magnesium ions. Also active with manganese.</text>
</comment>
<dbReference type="InParanoid" id="A0A409V945"/>
<dbReference type="Pfam" id="PF04928">
    <property type="entry name" value="PAP_central"/>
    <property type="match status" value="2"/>
</dbReference>
<keyword evidence="5 12" id="KW-0808">Transferase</keyword>
<keyword evidence="8 12" id="KW-0067">ATP-binding</keyword>
<feature type="domain" description="Poly(A) polymerase central" evidence="17">
    <location>
        <begin position="146"/>
        <end position="206"/>
    </location>
</feature>
<dbReference type="Pfam" id="PF20750">
    <property type="entry name" value="PAP_NTPase"/>
    <property type="match status" value="1"/>
</dbReference>
<comment type="caution">
    <text evidence="19">The sequence shown here is derived from an EMBL/GenBank/DDBJ whole genome shotgun (WGS) entry which is preliminary data.</text>
</comment>
<dbReference type="GO" id="GO:0005524">
    <property type="term" value="F:ATP binding"/>
    <property type="evidence" value="ECO:0007669"/>
    <property type="project" value="UniProtKB-UniRule"/>
</dbReference>
<evidence type="ECO:0000256" key="8">
    <source>
        <dbReference type="ARBA" id="ARBA00022840"/>
    </source>
</evidence>
<dbReference type="InterPro" id="IPR014492">
    <property type="entry name" value="PolyA_polymerase"/>
</dbReference>
<sequence>MLKQLEGATEVSGVPEAFVPIIKSEISGVALDFLMARLALSSVPDDLSLKDDNLLRNLDEKCVRSLNGSRVIDEILRLVPNVEVFRDALRCIKLWAQRRAISSNVNGFLGGVAWALLVARICQLYPNAIAGAIVSRFFIIMYKWQIYPQDRAHRMPIITPAYPAMCATHNVTKSTQMIITEEFKRGSEIVERVISGNASWSELFAKHDFFHKYRYYLQIIATTANPDLQLKWSGTVESRVRQLVMKLEYVDTLILAHPFVKGFDQVCYCLTEEEVRQVAQGEISSTILKRKKEDIENKEGAGPIYSTTFYIGLAIDKPVGNNGPRKLDISFPTTEFTKLVKSWDKYDEATMGLVVRHIKKSALPDNVFEPGERPAKMAQKRPKGSGKSGNNASDMPNKRQRSSQSVADLNQLLEDRSISATPTLPPANNIKSPQLPFGENAAIATGAVAAQ</sequence>
<comment type="cofactor">
    <cofactor evidence="1">
        <name>Mn(2+)</name>
        <dbReference type="ChEBI" id="CHEBI:29035"/>
    </cofactor>
</comment>
<dbReference type="GO" id="GO:0046872">
    <property type="term" value="F:metal ion binding"/>
    <property type="evidence" value="ECO:0007669"/>
    <property type="project" value="UniProtKB-KW"/>
</dbReference>
<dbReference type="GO" id="GO:0003723">
    <property type="term" value="F:RNA binding"/>
    <property type="evidence" value="ECO:0007669"/>
    <property type="project" value="UniProtKB-UniRule"/>
</dbReference>
<comment type="catalytic activity">
    <reaction evidence="12">
        <text>RNA(n) + ATP = RNA(n)-3'-adenine ribonucleotide + diphosphate</text>
        <dbReference type="Rhea" id="RHEA:11332"/>
        <dbReference type="Rhea" id="RHEA-COMP:14527"/>
        <dbReference type="Rhea" id="RHEA-COMP:17347"/>
        <dbReference type="ChEBI" id="CHEBI:30616"/>
        <dbReference type="ChEBI" id="CHEBI:33019"/>
        <dbReference type="ChEBI" id="CHEBI:140395"/>
        <dbReference type="ChEBI" id="CHEBI:173115"/>
        <dbReference type="EC" id="2.7.7.19"/>
    </reaction>
</comment>
<evidence type="ECO:0000256" key="15">
    <source>
        <dbReference type="SAM" id="MobiDB-lite"/>
    </source>
</evidence>
<dbReference type="SUPFAM" id="SSF81301">
    <property type="entry name" value="Nucleotidyltransferase"/>
    <property type="match status" value="1"/>
</dbReference>
<keyword evidence="20" id="KW-1185">Reference proteome</keyword>